<name>M6ZZ12_LEPIR</name>
<sequence>MIEVNKLEINEILKLVDIESEISGADYLEPLDSFDAIGDIEGLLGNISNTDPNDDDYHIAMGLITLSMACITYASRVNRKELKQLLKDRFKDQASKKLDFKNILGAVKEECNMSFVLDVKSSGFGQFENVTKANLILLSVYTINKDDYHFAKVLIIMAAVCVTYTTSLDYDAVKRLIKDRYIDNILNEEAI</sequence>
<reference evidence="1 2" key="1">
    <citation type="submission" date="2013-01" db="EMBL/GenBank/DDBJ databases">
        <authorList>
            <person name="Harkins D.M."/>
            <person name="Durkin A.S."/>
            <person name="Brinkac L.M."/>
            <person name="Haft D.H."/>
            <person name="Selengut J.D."/>
            <person name="Sanka R."/>
            <person name="DePew J."/>
            <person name="Purushe J."/>
            <person name="Picardeau M."/>
            <person name="Werts C."/>
            <person name="Goarant C."/>
            <person name="Vinetz J.M."/>
            <person name="Sutton G.G."/>
            <person name="Nierman W.C."/>
            <person name="Fouts D.E."/>
        </authorList>
    </citation>
    <scope>NUCLEOTIDE SEQUENCE [LARGE SCALE GENOMIC DNA]</scope>
    <source>
        <strain evidence="1 2">200701872</strain>
    </source>
</reference>
<dbReference type="AlphaFoldDB" id="M6ZZ12"/>
<gene>
    <name evidence="1" type="ORF">LEP1GSC124_1559</name>
</gene>
<dbReference type="Proteomes" id="UP000012117">
    <property type="component" value="Unassembled WGS sequence"/>
</dbReference>
<dbReference type="EMBL" id="AKWN02000021">
    <property type="protein sequence ID" value="EMP09522.1"/>
    <property type="molecule type" value="Genomic_DNA"/>
</dbReference>
<dbReference type="BioCyc" id="LINT1193029:G11R4-1100-MONOMER"/>
<proteinExistence type="predicted"/>
<evidence type="ECO:0000313" key="1">
    <source>
        <dbReference type="EMBL" id="EMP09522.1"/>
    </source>
</evidence>
<organism evidence="1 2">
    <name type="scientific">Leptospira interrogans serovar Pyrogenes str. 200701872</name>
    <dbReference type="NCBI Taxonomy" id="1193029"/>
    <lineage>
        <taxon>Bacteria</taxon>
        <taxon>Pseudomonadati</taxon>
        <taxon>Spirochaetota</taxon>
        <taxon>Spirochaetia</taxon>
        <taxon>Leptospirales</taxon>
        <taxon>Leptospiraceae</taxon>
        <taxon>Leptospira</taxon>
    </lineage>
</organism>
<evidence type="ECO:0000313" key="2">
    <source>
        <dbReference type="Proteomes" id="UP000012117"/>
    </source>
</evidence>
<accession>M6ZZ12</accession>
<protein>
    <submittedName>
        <fullName evidence="1">Uncharacterized protein</fullName>
    </submittedName>
</protein>
<comment type="caution">
    <text evidence="1">The sequence shown here is derived from an EMBL/GenBank/DDBJ whole genome shotgun (WGS) entry which is preliminary data.</text>
</comment>